<feature type="domain" description="Peptidase M56" evidence="2">
    <location>
        <begin position="7"/>
        <end position="321"/>
    </location>
</feature>
<dbReference type="InterPro" id="IPR008756">
    <property type="entry name" value="Peptidase_M56"/>
</dbReference>
<feature type="transmembrane region" description="Helical" evidence="1">
    <location>
        <begin position="235"/>
        <end position="257"/>
    </location>
</feature>
<feature type="transmembrane region" description="Helical" evidence="1">
    <location>
        <begin position="327"/>
        <end position="347"/>
    </location>
</feature>
<feature type="transmembrane region" description="Helical" evidence="1">
    <location>
        <begin position="7"/>
        <end position="30"/>
    </location>
</feature>
<evidence type="ECO:0000256" key="1">
    <source>
        <dbReference type="SAM" id="Phobius"/>
    </source>
</evidence>
<feature type="transmembrane region" description="Helical" evidence="1">
    <location>
        <begin position="36"/>
        <end position="53"/>
    </location>
</feature>
<dbReference type="Pfam" id="PF07454">
    <property type="entry name" value="SpoIIP"/>
    <property type="match status" value="1"/>
</dbReference>
<keyword evidence="1" id="KW-1133">Transmembrane helix</keyword>
<feature type="transmembrane region" description="Helical" evidence="1">
    <location>
        <begin position="127"/>
        <end position="146"/>
    </location>
</feature>
<evidence type="ECO:0000313" key="3">
    <source>
        <dbReference type="EMBL" id="MBW6411193.1"/>
    </source>
</evidence>
<dbReference type="PANTHER" id="PTHR34978:SF3">
    <property type="entry name" value="SLR0241 PROTEIN"/>
    <property type="match status" value="1"/>
</dbReference>
<keyword evidence="4" id="KW-1185">Reference proteome</keyword>
<proteinExistence type="predicted"/>
<reference evidence="3 4" key="1">
    <citation type="submission" date="2021-07" db="EMBL/GenBank/DDBJ databases">
        <title>Clostridium weizhouense sp. nov., an anaerobic bacterium isolated from activated sludge of Petroleum wastewater.</title>
        <authorList>
            <person name="Li Q."/>
        </authorList>
    </citation>
    <scope>NUCLEOTIDE SEQUENCE [LARGE SCALE GENOMIC DNA]</scope>
    <source>
        <strain evidence="3 4">YB-6</strain>
    </source>
</reference>
<accession>A0ABS7ASY4</accession>
<name>A0ABS7ASY4_9CLOT</name>
<comment type="caution">
    <text evidence="3">The sequence shown here is derived from an EMBL/GenBank/DDBJ whole genome shotgun (WGS) entry which is preliminary data.</text>
</comment>
<dbReference type="Pfam" id="PF05569">
    <property type="entry name" value="Peptidase_M56"/>
    <property type="match status" value="1"/>
</dbReference>
<gene>
    <name evidence="3" type="ORF">KYD98_13960</name>
</gene>
<sequence length="571" mass="65511">MHIFEIIILSSLIGSIIILITLTINSIFRYKLNPTFRYYIWLILIIKLIFPFGPENSLNFSKIYQRVYIEKYTNETSLKVQENSKKQSKNTNLDDFKSINSFQNSNDNKFTHKIYIPFKNKLHIEKIFFFLWILGVIFLTCMFISAHKKLKQIVKTSVKDVTDAHKEILYNCINIMHMKTKVKVLYSSKISSPCLCGLIKPKILIPITLVKNINEKDFKYILMHELTHLKRKDVLINWIIILLSIIYWFNPIVVYGLKKIRKDCEFSCDNNVMSYLNEDENIQYGNVLIKVLELCRCNNRVRGATSMVRDNLEIKRRIIMISKYKKINFKGILLATIIVVIIGVLAIKVNASKLNIDNIIKAEVSAPDNIVNNNESNPKSLTTTNNISSDNAKPVGGLSSDIIIYNSHADEAYQSGISVTDIGKLINDKLLKEGIKSEFIKCTVPKEYNESYQNSRDLITSNVKDYSNNILLDMHRDAANYSKSDTRKITVILAKNNPYYEKNKEFAEGLLQNINNSNEIKTGIISYNHGKLCFNQDLSKNSLLINLGNDMSNDSDIEACVNALVSALKKF</sequence>
<dbReference type="EMBL" id="JAHXPT010000012">
    <property type="protein sequence ID" value="MBW6411193.1"/>
    <property type="molecule type" value="Genomic_DNA"/>
</dbReference>
<keyword evidence="1" id="KW-0472">Membrane</keyword>
<dbReference type="InterPro" id="IPR010897">
    <property type="entry name" value="Spore_II_P"/>
</dbReference>
<dbReference type="Proteomes" id="UP001519921">
    <property type="component" value="Unassembled WGS sequence"/>
</dbReference>
<dbReference type="PANTHER" id="PTHR34978">
    <property type="entry name" value="POSSIBLE SENSOR-TRANSDUCER PROTEIN BLAR"/>
    <property type="match status" value="1"/>
</dbReference>
<dbReference type="Gene3D" id="3.30.2010.10">
    <property type="entry name" value="Metalloproteases ('zincins'), catalytic domain"/>
    <property type="match status" value="1"/>
</dbReference>
<keyword evidence="1" id="KW-0812">Transmembrane</keyword>
<organism evidence="3 4">
    <name type="scientific">Clostridium weizhouense</name>
    <dbReference type="NCBI Taxonomy" id="2859781"/>
    <lineage>
        <taxon>Bacteria</taxon>
        <taxon>Bacillati</taxon>
        <taxon>Bacillota</taxon>
        <taxon>Clostridia</taxon>
        <taxon>Eubacteriales</taxon>
        <taxon>Clostridiaceae</taxon>
        <taxon>Clostridium</taxon>
    </lineage>
</organism>
<evidence type="ECO:0000313" key="4">
    <source>
        <dbReference type="Proteomes" id="UP001519921"/>
    </source>
</evidence>
<evidence type="ECO:0000259" key="2">
    <source>
        <dbReference type="Pfam" id="PF05569"/>
    </source>
</evidence>
<dbReference type="CDD" id="cd07341">
    <property type="entry name" value="M56_BlaR1_MecR1_like"/>
    <property type="match status" value="1"/>
</dbReference>
<protein>
    <submittedName>
        <fullName evidence="3">Stage II sporulation protein P</fullName>
    </submittedName>
</protein>
<dbReference type="InterPro" id="IPR052173">
    <property type="entry name" value="Beta-lactam_resp_regulator"/>
</dbReference>